<comment type="caution">
    <text evidence="2">The sequence shown here is derived from an EMBL/GenBank/DDBJ whole genome shotgun (WGS) entry which is preliminary data.</text>
</comment>
<dbReference type="InterPro" id="IPR015943">
    <property type="entry name" value="WD40/YVTN_repeat-like_dom_sf"/>
</dbReference>
<dbReference type="Proteomes" id="UP001470230">
    <property type="component" value="Unassembled WGS sequence"/>
</dbReference>
<proteinExistence type="predicted"/>
<gene>
    <name evidence="2" type="ORF">M9Y10_021626</name>
</gene>
<accession>A0ABR2KTA2</accession>
<dbReference type="EMBL" id="JAPFFF010000003">
    <property type="protein sequence ID" value="KAK8893210.1"/>
    <property type="molecule type" value="Genomic_DNA"/>
</dbReference>
<keyword evidence="3" id="KW-1185">Reference proteome</keyword>
<evidence type="ECO:0000313" key="3">
    <source>
        <dbReference type="Proteomes" id="UP001470230"/>
    </source>
</evidence>
<name>A0ABR2KTA2_9EUKA</name>
<dbReference type="InterPro" id="IPR036322">
    <property type="entry name" value="WD40_repeat_dom_sf"/>
</dbReference>
<feature type="region of interest" description="Disordered" evidence="1">
    <location>
        <begin position="310"/>
        <end position="330"/>
    </location>
</feature>
<evidence type="ECO:0008006" key="4">
    <source>
        <dbReference type="Google" id="ProtNLM"/>
    </source>
</evidence>
<protein>
    <recommendedName>
        <fullName evidence="4">Small-subunit processome Utp12 domain-containing protein</fullName>
    </recommendedName>
</protein>
<dbReference type="SUPFAM" id="SSF50978">
    <property type="entry name" value="WD40 repeat-like"/>
    <property type="match status" value="1"/>
</dbReference>
<sequence length="595" mass="66753">MQNLHLGSPIVGITSNKLSFALCTEEGIIYIGNSKNCSIDIEISLPARSEVVNNLLWSKDGDCIYASAGDTIYFFKPEPNANVLSIQLPQRVENIFSHCDGFSAIAYLANNTLCLINPKKDFTPNLVGPLPETERIISVLIYQRTSLVLIVDGQTPQIRVIDPIKLNVIKSFNIEKYTTAIEYALSSPELGIVVFMADGFWTCYNIISPNGKNSNNQTITSVSGKSSPALYVNVSGQYLCASCDDCVKIFDLKFDAELQSIDVRASKAILFQSNIISIFDNEVHFRDWKGLKKTTTRDLILHQLSKINQAKNRSEEEDENDDSTKGEKAEKNDIVDCEEIKIEFDRIPNNTDQPVQTEVVQLKPDSKFKSVSSVVDNIMNNRSVPIPVKLEVLKKLNDSKYDDVRDIALFHLSTSIPFDDVLNSLIEKKTINTVIMLKKVEPLNGSQVATFIRTALQDIELNEIVLAHFLTQPLTEDAAIEASKILNPDEVDVLLIFLAKLLASRRYWRDFDASLSALDAVNWWGSILIKNNITVLNLQNKTEGLKKLQVELLNETRRIETAGACWSIVETITEEKREPIPPSFMYLVETLNIPE</sequence>
<evidence type="ECO:0000313" key="2">
    <source>
        <dbReference type="EMBL" id="KAK8893210.1"/>
    </source>
</evidence>
<organism evidence="2 3">
    <name type="scientific">Tritrichomonas musculus</name>
    <dbReference type="NCBI Taxonomy" id="1915356"/>
    <lineage>
        <taxon>Eukaryota</taxon>
        <taxon>Metamonada</taxon>
        <taxon>Parabasalia</taxon>
        <taxon>Tritrichomonadida</taxon>
        <taxon>Tritrichomonadidae</taxon>
        <taxon>Tritrichomonas</taxon>
    </lineage>
</organism>
<evidence type="ECO:0000256" key="1">
    <source>
        <dbReference type="SAM" id="MobiDB-lite"/>
    </source>
</evidence>
<dbReference type="Gene3D" id="2.130.10.10">
    <property type="entry name" value="YVTN repeat-like/Quinoprotein amine dehydrogenase"/>
    <property type="match status" value="1"/>
</dbReference>
<reference evidence="2 3" key="1">
    <citation type="submission" date="2024-04" db="EMBL/GenBank/DDBJ databases">
        <title>Tritrichomonas musculus Genome.</title>
        <authorList>
            <person name="Alves-Ferreira E."/>
            <person name="Grigg M."/>
            <person name="Lorenzi H."/>
            <person name="Galac M."/>
        </authorList>
    </citation>
    <scope>NUCLEOTIDE SEQUENCE [LARGE SCALE GENOMIC DNA]</scope>
    <source>
        <strain evidence="2 3">EAF2021</strain>
    </source>
</reference>